<evidence type="ECO:0000256" key="8">
    <source>
        <dbReference type="ARBA" id="ARBA00022525"/>
    </source>
</evidence>
<evidence type="ECO:0000259" key="21">
    <source>
        <dbReference type="Pfam" id="PF00149"/>
    </source>
</evidence>
<evidence type="ECO:0000256" key="6">
    <source>
        <dbReference type="ARBA" id="ARBA00012459"/>
    </source>
</evidence>
<evidence type="ECO:0000256" key="5">
    <source>
        <dbReference type="ARBA" id="ARBA00010399"/>
    </source>
</evidence>
<dbReference type="InterPro" id="IPR004843">
    <property type="entry name" value="Calcineurin-like_PHP"/>
</dbReference>
<evidence type="ECO:0000256" key="19">
    <source>
        <dbReference type="SAM" id="MobiDB-lite"/>
    </source>
</evidence>
<proteinExistence type="inferred from homology"/>
<evidence type="ECO:0000256" key="7">
    <source>
        <dbReference type="ARBA" id="ARBA00014458"/>
    </source>
</evidence>
<keyword evidence="16 20" id="KW-1133">Transmembrane helix</keyword>
<dbReference type="InterPro" id="IPR029052">
    <property type="entry name" value="Metallo-depent_PP-like"/>
</dbReference>
<dbReference type="Proteomes" id="UP000789508">
    <property type="component" value="Unassembled WGS sequence"/>
</dbReference>
<name>A0A9N9ABR6_9GLOM</name>
<evidence type="ECO:0000256" key="20">
    <source>
        <dbReference type="SAM" id="Phobius"/>
    </source>
</evidence>
<evidence type="ECO:0000259" key="22">
    <source>
        <dbReference type="Pfam" id="PF19272"/>
    </source>
</evidence>
<keyword evidence="14" id="KW-0862">Zinc</keyword>
<evidence type="ECO:0000256" key="12">
    <source>
        <dbReference type="ARBA" id="ARBA00022729"/>
    </source>
</evidence>
<keyword evidence="15" id="KW-0735">Signal-anchor</keyword>
<dbReference type="GO" id="GO:0006798">
    <property type="term" value="P:polyphosphate catabolic process"/>
    <property type="evidence" value="ECO:0007669"/>
    <property type="project" value="TreeGrafter"/>
</dbReference>
<evidence type="ECO:0000313" key="23">
    <source>
        <dbReference type="EMBL" id="CAG8524402.1"/>
    </source>
</evidence>
<dbReference type="Pfam" id="PF19272">
    <property type="entry name" value="ASMase_C"/>
    <property type="match status" value="1"/>
</dbReference>
<keyword evidence="12" id="KW-0732">Signal</keyword>
<sequence>MQQPPPWLLVGTPLLILWTIWISTYTGTDLLNNSSPKLHGNFLHITDLHPDPNYKTNATARSSCHRRKNDTSILKKPPHMKVGRSGAWGAPATICDTPIRLINATFDWLATNWADNLDFIIWTGDSSRHDSDEKKPRKFEEILELNQMMADKFLTAFSATKHLHPRRNKKAPKLIPIVPSLGNNDVYPSNIIEQGPNNILDSYMNIWSPFIPKSQLDSFKRGGYYVSEVIPKKLIVVSMNTLYFFESNTAVRGCQAPDEPGTIEMQWLNKVLHKARKKGMKAYVIGHVAPSKKRYTRSCWNKYGRIAHKYHDIILGHLYGHANMDHFYFIRSKSGKTKTPFSPTINSKEDDSNYETIVEEESNTAEPVEPSSSSLSEEVQTEENGEDDKVKANVYDIDNYVHRLLDHYKEVPPITEKMAYDYSVINVNPSVIPTFFPALRIYQYNTTELTNVNNVDTTSKKSYKEANENPHQIPEYEVEYTTKGDYQMTDLTINSWLGLARRIAGDGIKGKLWKKFRNHIMVGTRDVVKNRKAVMKCEQGRDCSRVKAPEDYLASLGEY</sequence>
<evidence type="ECO:0000256" key="16">
    <source>
        <dbReference type="ARBA" id="ARBA00022989"/>
    </source>
</evidence>
<dbReference type="InterPro" id="IPR012358">
    <property type="entry name" value="EndopolyPtase_N1"/>
</dbReference>
<organism evidence="23 24">
    <name type="scientific">Ambispora leptoticha</name>
    <dbReference type="NCBI Taxonomy" id="144679"/>
    <lineage>
        <taxon>Eukaryota</taxon>
        <taxon>Fungi</taxon>
        <taxon>Fungi incertae sedis</taxon>
        <taxon>Mucoromycota</taxon>
        <taxon>Glomeromycotina</taxon>
        <taxon>Glomeromycetes</taxon>
        <taxon>Archaeosporales</taxon>
        <taxon>Ambisporaceae</taxon>
        <taxon>Ambispora</taxon>
    </lineage>
</organism>
<dbReference type="GO" id="GO:0000298">
    <property type="term" value="F:endopolyphosphatase activity"/>
    <property type="evidence" value="ECO:0007669"/>
    <property type="project" value="UniProtKB-EC"/>
</dbReference>
<reference evidence="23" key="1">
    <citation type="submission" date="2021-06" db="EMBL/GenBank/DDBJ databases">
        <authorList>
            <person name="Kallberg Y."/>
            <person name="Tangrot J."/>
            <person name="Rosling A."/>
        </authorList>
    </citation>
    <scope>NUCLEOTIDE SEQUENCE</scope>
    <source>
        <strain evidence="23">FL130A</strain>
    </source>
</reference>
<evidence type="ECO:0000256" key="9">
    <source>
        <dbReference type="ARBA" id="ARBA00022554"/>
    </source>
</evidence>
<comment type="caution">
    <text evidence="23">The sequence shown here is derived from an EMBL/GenBank/DDBJ whole genome shotgun (WGS) entry which is preliminary data.</text>
</comment>
<evidence type="ECO:0000256" key="10">
    <source>
        <dbReference type="ARBA" id="ARBA00022692"/>
    </source>
</evidence>
<evidence type="ECO:0000313" key="24">
    <source>
        <dbReference type="Proteomes" id="UP000789508"/>
    </source>
</evidence>
<dbReference type="GO" id="GO:0005615">
    <property type="term" value="C:extracellular space"/>
    <property type="evidence" value="ECO:0007669"/>
    <property type="project" value="TreeGrafter"/>
</dbReference>
<comment type="cofactor">
    <cofactor evidence="1">
        <name>Zn(2+)</name>
        <dbReference type="ChEBI" id="CHEBI:29105"/>
    </cofactor>
</comment>
<dbReference type="PANTHER" id="PTHR10340:SF55">
    <property type="entry name" value="ENDOPOLYPHOSPHATASE"/>
    <property type="match status" value="1"/>
</dbReference>
<dbReference type="InterPro" id="IPR045473">
    <property type="entry name" value="ASM_C"/>
</dbReference>
<dbReference type="GO" id="GO:0000324">
    <property type="term" value="C:fungal-type vacuole"/>
    <property type="evidence" value="ECO:0007669"/>
    <property type="project" value="TreeGrafter"/>
</dbReference>
<feature type="compositionally biased region" description="Low complexity" evidence="19">
    <location>
        <begin position="366"/>
        <end position="378"/>
    </location>
</feature>
<comment type="similarity">
    <text evidence="5">Belongs to the endopolyphosphatase PPN1 family.</text>
</comment>
<feature type="domain" description="Calcineurin-like phosphoesterase" evidence="21">
    <location>
        <begin position="41"/>
        <end position="317"/>
    </location>
</feature>
<evidence type="ECO:0000256" key="13">
    <source>
        <dbReference type="ARBA" id="ARBA00022801"/>
    </source>
</evidence>
<gene>
    <name evidence="23" type="ORF">ALEPTO_LOCUS4633</name>
</gene>
<dbReference type="PANTHER" id="PTHR10340">
    <property type="entry name" value="SPHINGOMYELIN PHOSPHODIESTERASE"/>
    <property type="match status" value="1"/>
</dbReference>
<dbReference type="CDD" id="cd00842">
    <property type="entry name" value="MPP_ASMase"/>
    <property type="match status" value="1"/>
</dbReference>
<keyword evidence="10 20" id="KW-0812">Transmembrane</keyword>
<keyword evidence="9" id="KW-0926">Vacuole</keyword>
<evidence type="ECO:0000256" key="4">
    <source>
        <dbReference type="ARBA" id="ARBA00008234"/>
    </source>
</evidence>
<protein>
    <recommendedName>
        <fullName evidence="7">Endopolyphosphatase</fullName>
        <ecNumber evidence="6">3.6.1.10</ecNumber>
    </recommendedName>
</protein>
<keyword evidence="17 20" id="KW-0472">Membrane</keyword>
<evidence type="ECO:0000256" key="11">
    <source>
        <dbReference type="ARBA" id="ARBA00022723"/>
    </source>
</evidence>
<evidence type="ECO:0000256" key="1">
    <source>
        <dbReference type="ARBA" id="ARBA00001947"/>
    </source>
</evidence>
<keyword evidence="24" id="KW-1185">Reference proteome</keyword>
<accession>A0A9N9ABR6</accession>
<dbReference type="SUPFAM" id="SSF56300">
    <property type="entry name" value="Metallo-dependent phosphatases"/>
    <property type="match status" value="1"/>
</dbReference>
<evidence type="ECO:0000256" key="3">
    <source>
        <dbReference type="ARBA" id="ARBA00004613"/>
    </source>
</evidence>
<evidence type="ECO:0000256" key="2">
    <source>
        <dbReference type="ARBA" id="ARBA00004576"/>
    </source>
</evidence>
<dbReference type="AlphaFoldDB" id="A0A9N9ABR6"/>
<keyword evidence="13" id="KW-0378">Hydrolase</keyword>
<feature type="transmembrane region" description="Helical" evidence="20">
    <location>
        <begin position="7"/>
        <end position="27"/>
    </location>
</feature>
<feature type="region of interest" description="Disordered" evidence="19">
    <location>
        <begin position="339"/>
        <end position="387"/>
    </location>
</feature>
<evidence type="ECO:0000256" key="15">
    <source>
        <dbReference type="ARBA" id="ARBA00022968"/>
    </source>
</evidence>
<comment type="subcellular location">
    <subcellularLocation>
        <location evidence="3">Secreted</location>
    </subcellularLocation>
    <subcellularLocation>
        <location evidence="2">Vacuole membrane</location>
        <topology evidence="2">Single-pass type II membrane protein</topology>
    </subcellularLocation>
</comment>
<keyword evidence="11" id="KW-0479">Metal-binding</keyword>
<feature type="domain" description="Sphingomyelin phosphodiesterase C-terminal" evidence="22">
    <location>
        <begin position="433"/>
        <end position="526"/>
    </location>
</feature>
<evidence type="ECO:0000256" key="18">
    <source>
        <dbReference type="ARBA" id="ARBA00023180"/>
    </source>
</evidence>
<dbReference type="GO" id="GO:0008081">
    <property type="term" value="F:phosphoric diester hydrolase activity"/>
    <property type="evidence" value="ECO:0007669"/>
    <property type="project" value="TreeGrafter"/>
</dbReference>
<dbReference type="EMBL" id="CAJVPS010001104">
    <property type="protein sequence ID" value="CAG8524402.1"/>
    <property type="molecule type" value="Genomic_DNA"/>
</dbReference>
<dbReference type="InterPro" id="IPR041805">
    <property type="entry name" value="ASMase/PPN1_MPP"/>
</dbReference>
<keyword evidence="18" id="KW-0325">Glycoprotein</keyword>
<comment type="similarity">
    <text evidence="4">Belongs to the acid sphingomyelinase family.</text>
</comment>
<feature type="region of interest" description="Disordered" evidence="19">
    <location>
        <begin position="58"/>
        <end position="85"/>
    </location>
</feature>
<dbReference type="GO" id="GO:0004309">
    <property type="term" value="F:exopolyphosphatase activity"/>
    <property type="evidence" value="ECO:0007669"/>
    <property type="project" value="TreeGrafter"/>
</dbReference>
<dbReference type="EC" id="3.6.1.10" evidence="6"/>
<dbReference type="Pfam" id="PF00149">
    <property type="entry name" value="Metallophos"/>
    <property type="match status" value="1"/>
</dbReference>
<evidence type="ECO:0000256" key="14">
    <source>
        <dbReference type="ARBA" id="ARBA00022833"/>
    </source>
</evidence>
<dbReference type="GO" id="GO:0046872">
    <property type="term" value="F:metal ion binding"/>
    <property type="evidence" value="ECO:0007669"/>
    <property type="project" value="UniProtKB-KW"/>
</dbReference>
<dbReference type="GO" id="GO:0005774">
    <property type="term" value="C:vacuolar membrane"/>
    <property type="evidence" value="ECO:0007669"/>
    <property type="project" value="UniProtKB-SubCell"/>
</dbReference>
<dbReference type="OrthoDB" id="348678at2759"/>
<dbReference type="PIRSF" id="PIRSF027093">
    <property type="entry name" value="EndopolyPtase_N1"/>
    <property type="match status" value="1"/>
</dbReference>
<evidence type="ECO:0000256" key="17">
    <source>
        <dbReference type="ARBA" id="ARBA00023136"/>
    </source>
</evidence>
<keyword evidence="8" id="KW-0964">Secreted</keyword>